<dbReference type="EMBL" id="AKHW03000533">
    <property type="protein sequence ID" value="KYO46202.1"/>
    <property type="molecule type" value="Genomic_DNA"/>
</dbReference>
<keyword evidence="1" id="KW-1133">Transmembrane helix</keyword>
<dbReference type="AlphaFoldDB" id="A0A151PAY7"/>
<evidence type="ECO:0000313" key="3">
    <source>
        <dbReference type="Proteomes" id="UP000050525"/>
    </source>
</evidence>
<proteinExistence type="predicted"/>
<keyword evidence="1" id="KW-0812">Transmembrane</keyword>
<reference evidence="2 3" key="1">
    <citation type="journal article" date="2012" name="Genome Biol.">
        <title>Sequencing three crocodilian genomes to illuminate the evolution of archosaurs and amniotes.</title>
        <authorList>
            <person name="St John J.A."/>
            <person name="Braun E.L."/>
            <person name="Isberg S.R."/>
            <person name="Miles L.G."/>
            <person name="Chong A.Y."/>
            <person name="Gongora J."/>
            <person name="Dalzell P."/>
            <person name="Moran C."/>
            <person name="Bed'hom B."/>
            <person name="Abzhanov A."/>
            <person name="Burgess S.C."/>
            <person name="Cooksey A.M."/>
            <person name="Castoe T.A."/>
            <person name="Crawford N.G."/>
            <person name="Densmore L.D."/>
            <person name="Drew J.C."/>
            <person name="Edwards S.V."/>
            <person name="Faircloth B.C."/>
            <person name="Fujita M.K."/>
            <person name="Greenwold M.J."/>
            <person name="Hoffmann F.G."/>
            <person name="Howard J.M."/>
            <person name="Iguchi T."/>
            <person name="Janes D.E."/>
            <person name="Khan S.Y."/>
            <person name="Kohno S."/>
            <person name="de Koning A.J."/>
            <person name="Lance S.L."/>
            <person name="McCarthy F.M."/>
            <person name="McCormack J.E."/>
            <person name="Merchant M.E."/>
            <person name="Peterson D.G."/>
            <person name="Pollock D.D."/>
            <person name="Pourmand N."/>
            <person name="Raney B.J."/>
            <person name="Roessler K.A."/>
            <person name="Sanford J.R."/>
            <person name="Sawyer R.H."/>
            <person name="Schmidt C.J."/>
            <person name="Triplett E.W."/>
            <person name="Tuberville T.D."/>
            <person name="Venegas-Anaya M."/>
            <person name="Howard J.T."/>
            <person name="Jarvis E.D."/>
            <person name="Guillette L.J.Jr."/>
            <person name="Glenn T.C."/>
            <person name="Green R.E."/>
            <person name="Ray D.A."/>
        </authorList>
    </citation>
    <scope>NUCLEOTIDE SEQUENCE [LARGE SCALE GENOMIC DNA]</scope>
    <source>
        <strain evidence="2">KSC_2009_1</strain>
    </source>
</reference>
<evidence type="ECO:0000313" key="2">
    <source>
        <dbReference type="EMBL" id="KYO46202.1"/>
    </source>
</evidence>
<evidence type="ECO:0000256" key="1">
    <source>
        <dbReference type="SAM" id="Phobius"/>
    </source>
</evidence>
<dbReference type="Proteomes" id="UP000050525">
    <property type="component" value="Unassembled WGS sequence"/>
</dbReference>
<comment type="caution">
    <text evidence="2">The sequence shown here is derived from an EMBL/GenBank/DDBJ whole genome shotgun (WGS) entry which is preliminary data.</text>
</comment>
<gene>
    <name evidence="2" type="ORF">Y1Q_0021746</name>
</gene>
<sequence length="94" mass="11036">MKRKQKRVLQMTAVFTVALIFLPHVGLWALYKEKHLVKAAEPGEQQLLQDPLCPGHLWEFAFFLFLKMTEAVLTFQAERLAVTDLFYCFSFRDE</sequence>
<keyword evidence="3" id="KW-1185">Reference proteome</keyword>
<keyword evidence="1" id="KW-0472">Membrane</keyword>
<protein>
    <submittedName>
        <fullName evidence="2">Uncharacterized protein</fullName>
    </submittedName>
</protein>
<name>A0A151PAY7_ALLMI</name>
<feature type="transmembrane region" description="Helical" evidence="1">
    <location>
        <begin position="12"/>
        <end position="31"/>
    </location>
</feature>
<organism evidence="2 3">
    <name type="scientific">Alligator mississippiensis</name>
    <name type="common">American alligator</name>
    <dbReference type="NCBI Taxonomy" id="8496"/>
    <lineage>
        <taxon>Eukaryota</taxon>
        <taxon>Metazoa</taxon>
        <taxon>Chordata</taxon>
        <taxon>Craniata</taxon>
        <taxon>Vertebrata</taxon>
        <taxon>Euteleostomi</taxon>
        <taxon>Archelosauria</taxon>
        <taxon>Archosauria</taxon>
        <taxon>Crocodylia</taxon>
        <taxon>Alligatoridae</taxon>
        <taxon>Alligatorinae</taxon>
        <taxon>Alligator</taxon>
    </lineage>
</organism>
<accession>A0A151PAY7</accession>